<dbReference type="InterPro" id="IPR036291">
    <property type="entry name" value="NAD(P)-bd_dom_sf"/>
</dbReference>
<dbReference type="Proteomes" id="UP001596455">
    <property type="component" value="Unassembled WGS sequence"/>
</dbReference>
<dbReference type="RefSeq" id="WP_382394728.1">
    <property type="nucleotide sequence ID" value="NZ_JBHTCQ010000002.1"/>
</dbReference>
<dbReference type="InterPro" id="IPR023401">
    <property type="entry name" value="ODC_N"/>
</dbReference>
<sequence length="328" mass="33873">MSLTFAGMRLISAEEVAATTSYTDAVDALEAALRSGLDPEHDTPRSRVETDAGELLVMPATLPGHSGVKTLSLTPGNAGSDVPVIQGGFLLMEGPAQRPAAYIDGIALTNLRTPAVSALAVRHLAPEPAGPERVTVFGTGPQARGHARALLETREVAEVLVVGRPEAASAVVAGLAEQLDGAAARAVDRADAEAVAQAVATSDVICCCTSSAEPVLDGELVRDGAVVVAMGSHDPDRREVGDALVRRASAVVVEARTAALREAGDVVIPLSSGVLAPDLLVTLQELVTGVRTVDRGPRFFKSTGMSWEDLVVATAVYDAHGDPTRGER</sequence>
<organism evidence="1 2">
    <name type="scientific">Georgenia alba</name>
    <dbReference type="NCBI Taxonomy" id="2233858"/>
    <lineage>
        <taxon>Bacteria</taxon>
        <taxon>Bacillati</taxon>
        <taxon>Actinomycetota</taxon>
        <taxon>Actinomycetes</taxon>
        <taxon>Micrococcales</taxon>
        <taxon>Bogoriellaceae</taxon>
        <taxon>Georgenia</taxon>
    </lineage>
</organism>
<protein>
    <submittedName>
        <fullName evidence="1">Ornithine cyclodeaminase family protein</fullName>
    </submittedName>
</protein>
<dbReference type="PANTHER" id="PTHR13812">
    <property type="entry name" value="KETIMINE REDUCTASE MU-CRYSTALLIN"/>
    <property type="match status" value="1"/>
</dbReference>
<dbReference type="SUPFAM" id="SSF51735">
    <property type="entry name" value="NAD(P)-binding Rossmann-fold domains"/>
    <property type="match status" value="1"/>
</dbReference>
<dbReference type="Gene3D" id="3.40.50.720">
    <property type="entry name" value="NAD(P)-binding Rossmann-like Domain"/>
    <property type="match status" value="1"/>
</dbReference>
<dbReference type="Gene3D" id="3.30.1780.10">
    <property type="entry name" value="ornithine cyclodeaminase, domain 1"/>
    <property type="match status" value="1"/>
</dbReference>
<evidence type="ECO:0000313" key="1">
    <source>
        <dbReference type="EMBL" id="MFC7405886.1"/>
    </source>
</evidence>
<proteinExistence type="predicted"/>
<dbReference type="InterPro" id="IPR003462">
    <property type="entry name" value="ODC_Mu_crystall"/>
</dbReference>
<accession>A0ABW2Q9U9</accession>
<dbReference type="PIRSF" id="PIRSF001439">
    <property type="entry name" value="CryM"/>
    <property type="match status" value="1"/>
</dbReference>
<comment type="caution">
    <text evidence="1">The sequence shown here is derived from an EMBL/GenBank/DDBJ whole genome shotgun (WGS) entry which is preliminary data.</text>
</comment>
<dbReference type="Pfam" id="PF02423">
    <property type="entry name" value="OCD_Mu_crystall"/>
    <property type="match status" value="1"/>
</dbReference>
<dbReference type="PANTHER" id="PTHR13812:SF19">
    <property type="entry name" value="KETIMINE REDUCTASE MU-CRYSTALLIN"/>
    <property type="match status" value="1"/>
</dbReference>
<keyword evidence="2" id="KW-1185">Reference proteome</keyword>
<dbReference type="EMBL" id="JBHTCQ010000002">
    <property type="protein sequence ID" value="MFC7405886.1"/>
    <property type="molecule type" value="Genomic_DNA"/>
</dbReference>
<gene>
    <name evidence="1" type="ORF">ACFQQL_12250</name>
</gene>
<evidence type="ECO:0000313" key="2">
    <source>
        <dbReference type="Proteomes" id="UP001596455"/>
    </source>
</evidence>
<reference evidence="2" key="1">
    <citation type="journal article" date="2019" name="Int. J. Syst. Evol. Microbiol.">
        <title>The Global Catalogue of Microorganisms (GCM) 10K type strain sequencing project: providing services to taxonomists for standard genome sequencing and annotation.</title>
        <authorList>
            <consortium name="The Broad Institute Genomics Platform"/>
            <consortium name="The Broad Institute Genome Sequencing Center for Infectious Disease"/>
            <person name="Wu L."/>
            <person name="Ma J."/>
        </authorList>
    </citation>
    <scope>NUCLEOTIDE SEQUENCE [LARGE SCALE GENOMIC DNA]</scope>
    <source>
        <strain evidence="2">JCM 1490</strain>
    </source>
</reference>
<name>A0ABW2Q9U9_9MICO</name>